<dbReference type="PANTHER" id="PTHR30203">
    <property type="entry name" value="OUTER MEMBRANE CATION EFFLUX PROTEIN"/>
    <property type="match status" value="1"/>
</dbReference>
<keyword evidence="4" id="KW-1185">Reference proteome</keyword>
<dbReference type="GO" id="GO:0009279">
    <property type="term" value="C:cell outer membrane"/>
    <property type="evidence" value="ECO:0007669"/>
    <property type="project" value="UniProtKB-SubCell"/>
</dbReference>
<dbReference type="SUPFAM" id="SSF56954">
    <property type="entry name" value="Outer membrane efflux proteins (OEP)"/>
    <property type="match status" value="1"/>
</dbReference>
<comment type="caution">
    <text evidence="3">The sequence shown here is derived from an EMBL/GenBank/DDBJ whole genome shotgun (WGS) entry which is preliminary data.</text>
</comment>
<accession>A0A829YC72</accession>
<organism evidence="3 4">
    <name type="scientific">Steroidobacter agaridevorans</name>
    <dbReference type="NCBI Taxonomy" id="2695856"/>
    <lineage>
        <taxon>Bacteria</taxon>
        <taxon>Pseudomonadati</taxon>
        <taxon>Pseudomonadota</taxon>
        <taxon>Gammaproteobacteria</taxon>
        <taxon>Steroidobacterales</taxon>
        <taxon>Steroidobacteraceae</taxon>
        <taxon>Steroidobacter</taxon>
    </lineage>
</organism>
<feature type="chain" id="PRO_5033107508" evidence="2">
    <location>
        <begin position="21"/>
        <end position="457"/>
    </location>
</feature>
<keyword evidence="2" id="KW-0472">Membrane</keyword>
<dbReference type="Gene3D" id="2.20.200.10">
    <property type="entry name" value="Outer membrane efflux proteins (OEP)"/>
    <property type="match status" value="1"/>
</dbReference>
<evidence type="ECO:0000313" key="4">
    <source>
        <dbReference type="Proteomes" id="UP000445000"/>
    </source>
</evidence>
<dbReference type="InterPro" id="IPR010131">
    <property type="entry name" value="MdtP/NodT-like"/>
</dbReference>
<dbReference type="Proteomes" id="UP000445000">
    <property type="component" value="Unassembled WGS sequence"/>
</dbReference>
<dbReference type="EMBL" id="BLJN01000002">
    <property type="protein sequence ID" value="GFE80461.1"/>
    <property type="molecule type" value="Genomic_DNA"/>
</dbReference>
<evidence type="ECO:0000256" key="2">
    <source>
        <dbReference type="RuleBase" id="RU362097"/>
    </source>
</evidence>
<dbReference type="AlphaFoldDB" id="A0A829YC72"/>
<dbReference type="NCBIfam" id="TIGR01845">
    <property type="entry name" value="outer_NodT"/>
    <property type="match status" value="1"/>
</dbReference>
<comment type="subcellular location">
    <subcellularLocation>
        <location evidence="2">Cell outer membrane</location>
        <topology evidence="2">Lipid-anchor</topology>
    </subcellularLocation>
</comment>
<dbReference type="PANTHER" id="PTHR30203:SF33">
    <property type="entry name" value="BLR4455 PROTEIN"/>
    <property type="match status" value="1"/>
</dbReference>
<gene>
    <name evidence="3" type="ORF">GCM10011487_24610</name>
</gene>
<dbReference type="GO" id="GO:0015562">
    <property type="term" value="F:efflux transmembrane transporter activity"/>
    <property type="evidence" value="ECO:0007669"/>
    <property type="project" value="InterPro"/>
</dbReference>
<evidence type="ECO:0000313" key="3">
    <source>
        <dbReference type="EMBL" id="GFE80461.1"/>
    </source>
</evidence>
<comment type="similarity">
    <text evidence="1 2">Belongs to the outer membrane factor (OMF) (TC 1.B.17) family.</text>
</comment>
<keyword evidence="2" id="KW-0732">Signal</keyword>
<keyword evidence="2" id="KW-0812">Transmembrane</keyword>
<proteinExistence type="inferred from homology"/>
<feature type="signal peptide" evidence="2">
    <location>
        <begin position="1"/>
        <end position="20"/>
    </location>
</feature>
<name>A0A829YC72_9GAMM</name>
<dbReference type="InterPro" id="IPR003423">
    <property type="entry name" value="OMP_efflux"/>
</dbReference>
<keyword evidence="2" id="KW-0449">Lipoprotein</keyword>
<reference evidence="4" key="1">
    <citation type="submission" date="2020-01" db="EMBL/GenBank/DDBJ databases">
        <title>'Steroidobacter agaridevorans' sp. nov., agar-degrading bacteria isolated from rhizosphere soils.</title>
        <authorList>
            <person name="Ikenaga M."/>
            <person name="Kataoka M."/>
            <person name="Murouchi A."/>
            <person name="Katsuragi S."/>
            <person name="Sakai M."/>
        </authorList>
    </citation>
    <scope>NUCLEOTIDE SEQUENCE [LARGE SCALE GENOMIC DNA]</scope>
    <source>
        <strain evidence="4">YU21-B</strain>
    </source>
</reference>
<dbReference type="Gene3D" id="1.20.1600.10">
    <property type="entry name" value="Outer membrane efflux proteins (OEP)"/>
    <property type="match status" value="1"/>
</dbReference>
<sequence>MNMSTYMKRAVAVAVLGVLAGCSLTPTYERPSADLPESWVDQAVAATSDSPSEWNDLFKDAELQQLMSEALAANHDLAAAATRIEQAKATAKMASSRLVPYATMSVGGSRQKELNGARSLASSDDSQLSVSYELDLWGGNRANVQAAAARVAAREYDMESTRLVLQADVASYYFQTLALKDRLAIAQKNLEAARSLMSLVEVRYDKGAASGLDVAQQRTALLNIEAEVPQLQQSLTETQSALALLLGRVPQDFTVRTQTLADTQLPSIAAGQPGDLLQRRPDVRAAEADLVAANADIGVARAALYPNMELSATGVVTNWLTGGSASVASLAASLTQVLFAGGELRGQVQLADASRRELVETYLQTVLTSVKEVNDSLSAVSTADQRTLLLTQTVEQAQLALRLATTRYQAGSDDLLTVLESQTSQLNAEDSLVQARLARVNASITLFKALGGGWSAI</sequence>
<protein>
    <submittedName>
        <fullName evidence="3">RND transporter</fullName>
    </submittedName>
</protein>
<evidence type="ECO:0000256" key="1">
    <source>
        <dbReference type="ARBA" id="ARBA00007613"/>
    </source>
</evidence>
<dbReference type="Pfam" id="PF02321">
    <property type="entry name" value="OEP"/>
    <property type="match status" value="2"/>
</dbReference>
<keyword evidence="2" id="KW-1134">Transmembrane beta strand</keyword>
<keyword evidence="2" id="KW-0564">Palmitate</keyword>